<reference evidence="2" key="1">
    <citation type="journal article" date="2014" name="Int. J. Syst. Evol. Microbiol.">
        <title>Complete genome sequence of Corynebacterium casei LMG S-19264T (=DSM 44701T), isolated from a smear-ripened cheese.</title>
        <authorList>
            <consortium name="US DOE Joint Genome Institute (JGI-PGF)"/>
            <person name="Walter F."/>
            <person name="Albersmeier A."/>
            <person name="Kalinowski J."/>
            <person name="Ruckert C."/>
        </authorList>
    </citation>
    <scope>NUCLEOTIDE SEQUENCE</scope>
    <source>
        <strain evidence="2">JCM 3086</strain>
    </source>
</reference>
<reference evidence="2" key="2">
    <citation type="submission" date="2020-09" db="EMBL/GenBank/DDBJ databases">
        <authorList>
            <person name="Sun Q."/>
            <person name="Ohkuma M."/>
        </authorList>
    </citation>
    <scope>NUCLEOTIDE SEQUENCE</scope>
    <source>
        <strain evidence="2">JCM 3086</strain>
    </source>
</reference>
<name>A0A917K0N1_9ACTN</name>
<dbReference type="AlphaFoldDB" id="A0A917K0N1"/>
<comment type="caution">
    <text evidence="2">The sequence shown here is derived from an EMBL/GenBank/DDBJ whole genome shotgun (WGS) entry which is preliminary data.</text>
</comment>
<dbReference type="EMBL" id="BMQA01000001">
    <property type="protein sequence ID" value="GGI96094.1"/>
    <property type="molecule type" value="Genomic_DNA"/>
</dbReference>
<feature type="region of interest" description="Disordered" evidence="1">
    <location>
        <begin position="198"/>
        <end position="218"/>
    </location>
</feature>
<protein>
    <submittedName>
        <fullName evidence="2">Uncharacterized protein</fullName>
    </submittedName>
</protein>
<evidence type="ECO:0000313" key="2">
    <source>
        <dbReference type="EMBL" id="GGI96094.1"/>
    </source>
</evidence>
<feature type="compositionally biased region" description="Basic and acidic residues" evidence="1">
    <location>
        <begin position="228"/>
        <end position="244"/>
    </location>
</feature>
<feature type="compositionally biased region" description="Basic residues" evidence="1">
    <location>
        <begin position="207"/>
        <end position="218"/>
    </location>
</feature>
<proteinExistence type="predicted"/>
<evidence type="ECO:0000313" key="3">
    <source>
        <dbReference type="Proteomes" id="UP000657574"/>
    </source>
</evidence>
<feature type="region of interest" description="Disordered" evidence="1">
    <location>
        <begin position="27"/>
        <end position="87"/>
    </location>
</feature>
<dbReference type="Proteomes" id="UP000657574">
    <property type="component" value="Unassembled WGS sequence"/>
</dbReference>
<feature type="region of interest" description="Disordered" evidence="1">
    <location>
        <begin position="225"/>
        <end position="244"/>
    </location>
</feature>
<organism evidence="2 3">
    <name type="scientific">Streptomyces brasiliensis</name>
    <dbReference type="NCBI Taxonomy" id="1954"/>
    <lineage>
        <taxon>Bacteria</taxon>
        <taxon>Bacillati</taxon>
        <taxon>Actinomycetota</taxon>
        <taxon>Actinomycetes</taxon>
        <taxon>Kitasatosporales</taxon>
        <taxon>Streptomycetaceae</taxon>
        <taxon>Streptomyces</taxon>
    </lineage>
</organism>
<accession>A0A917K0N1</accession>
<keyword evidence="3" id="KW-1185">Reference proteome</keyword>
<evidence type="ECO:0000256" key="1">
    <source>
        <dbReference type="SAM" id="MobiDB-lite"/>
    </source>
</evidence>
<gene>
    <name evidence="2" type="ORF">GCM10010121_003200</name>
</gene>
<sequence>MQWIARRQGRPLGGELGRRVVEPGEEFVGGEVERGQRADDRAQLAHGGRRIEAPPGHAAHDQGATGAGQRDGVVPRPGIGAGDGQEGGLQGRVRLGLPGQQLALHRGCHGVLTGETPGVVHAQGRVGGQLDGQLEVSLVEGRGVARAVEADEPHDRVAQGERRGEQGVGVCVADGVRARRIHVEPGGVRLQVHDPRAQVGHGLGEGRRRRQPAHVTHRVRPRRLPTHAAERGAHERGVRGQRGERRVVAAEDAVHHFDDGDVGERGDHGRDEFLAGDRRVQRTPHRAPYRVEDPHTAPVALALGDIDAGDSDAQRLAARVLQPQRRDLDVTQIVHITLRVDPQDVIAQGHAGGQHLTQGGLDVLPDDVVHVPDRPSDHLVRGDAPHGGRGDVGPDHVQFRVEQMQADR</sequence>
<feature type="compositionally biased region" description="Basic and acidic residues" evidence="1">
    <location>
        <begin position="31"/>
        <end position="43"/>
    </location>
</feature>